<evidence type="ECO:0000256" key="2">
    <source>
        <dbReference type="SAM" id="SignalP"/>
    </source>
</evidence>
<name>A0A161LP44_9ACTN</name>
<proteinExistence type="predicted"/>
<protein>
    <recommendedName>
        <fullName evidence="5">Lipoprotein</fullName>
    </recommendedName>
</protein>
<feature type="compositionally biased region" description="Basic and acidic residues" evidence="1">
    <location>
        <begin position="50"/>
        <end position="62"/>
    </location>
</feature>
<feature type="signal peptide" evidence="2">
    <location>
        <begin position="1"/>
        <end position="19"/>
    </location>
</feature>
<evidence type="ECO:0008006" key="5">
    <source>
        <dbReference type="Google" id="ProtNLM"/>
    </source>
</evidence>
<dbReference type="AlphaFoldDB" id="A0A161LP44"/>
<accession>A0A161LP44</accession>
<feature type="compositionally biased region" description="Low complexity" evidence="1">
    <location>
        <begin position="33"/>
        <end position="48"/>
    </location>
</feature>
<dbReference type="PROSITE" id="PS51257">
    <property type="entry name" value="PROKAR_LIPOPROTEIN"/>
    <property type="match status" value="1"/>
</dbReference>
<feature type="region of interest" description="Disordered" evidence="1">
    <location>
        <begin position="33"/>
        <end position="62"/>
    </location>
</feature>
<evidence type="ECO:0000256" key="1">
    <source>
        <dbReference type="SAM" id="MobiDB-lite"/>
    </source>
</evidence>
<keyword evidence="2" id="KW-0732">Signal</keyword>
<organism evidence="3 4">
    <name type="scientific">Planomonospora sphaerica</name>
    <dbReference type="NCBI Taxonomy" id="161355"/>
    <lineage>
        <taxon>Bacteria</taxon>
        <taxon>Bacillati</taxon>
        <taxon>Actinomycetota</taxon>
        <taxon>Actinomycetes</taxon>
        <taxon>Streptosporangiales</taxon>
        <taxon>Streptosporangiaceae</taxon>
        <taxon>Planomonospora</taxon>
    </lineage>
</organism>
<dbReference type="EMBL" id="BDCX01000028">
    <property type="protein sequence ID" value="GAT71377.1"/>
    <property type="molecule type" value="Genomic_DNA"/>
</dbReference>
<reference evidence="3 4" key="1">
    <citation type="journal article" date="2016" name="Genome Announc.">
        <title>Draft Genome Sequence of Planomonospora sphaerica JCM9374, a Rare Actinomycete.</title>
        <authorList>
            <person name="Dohra H."/>
            <person name="Suzuki T."/>
            <person name="Inoue Y."/>
            <person name="Kodani S."/>
        </authorList>
    </citation>
    <scope>NUCLEOTIDE SEQUENCE [LARGE SCALE GENOMIC DNA]</scope>
    <source>
        <strain evidence="3 4">JCM 9374</strain>
    </source>
</reference>
<keyword evidence="4" id="KW-1185">Reference proteome</keyword>
<evidence type="ECO:0000313" key="4">
    <source>
        <dbReference type="Proteomes" id="UP000077701"/>
    </source>
</evidence>
<evidence type="ECO:0000313" key="3">
    <source>
        <dbReference type="EMBL" id="GAT71377.1"/>
    </source>
</evidence>
<sequence>MRVLPAFLIVGLMSGVAGCAVGHVLPVALPAATPAPSASASPGAASAAEPQRRRTTTERYRGSGDQLISITPTRQLGLITADTHGTGDFSVHSVNAAGEDVELLAEGEDQHRGTRLFNRQDEENVTALRVTAQGPWTIMLKPLASSRMWSGRQASGSGDDVLLLDPKAAGSEKITSRFDGDGAFVVEGISTEGSVLLADEFGACAVEEELPDGTVLIIVEGDGSWMLRRTVPDLAEDGGAA</sequence>
<dbReference type="STRING" id="161355.PS9374_07068"/>
<dbReference type="OrthoDB" id="2004788at2"/>
<gene>
    <name evidence="3" type="ORF">PS9374_07068</name>
</gene>
<dbReference type="Proteomes" id="UP000077701">
    <property type="component" value="Unassembled WGS sequence"/>
</dbReference>
<feature type="chain" id="PRO_5038573473" description="Lipoprotein" evidence="2">
    <location>
        <begin position="20"/>
        <end position="241"/>
    </location>
</feature>
<reference evidence="4" key="2">
    <citation type="submission" date="2016-04" db="EMBL/GenBank/DDBJ databases">
        <title>Planomonospora sphaerica JCM9374 whole genome shotgun sequence.</title>
        <authorList>
            <person name="Suzuki T."/>
            <person name="Dohra H."/>
            <person name="Kodani S."/>
        </authorList>
    </citation>
    <scope>NUCLEOTIDE SEQUENCE [LARGE SCALE GENOMIC DNA]</scope>
    <source>
        <strain evidence="4">JCM 9374</strain>
    </source>
</reference>
<dbReference type="RefSeq" id="WP_068904443.1">
    <property type="nucleotide sequence ID" value="NZ_BDCX01000028.1"/>
</dbReference>
<comment type="caution">
    <text evidence="3">The sequence shown here is derived from an EMBL/GenBank/DDBJ whole genome shotgun (WGS) entry which is preliminary data.</text>
</comment>